<gene>
    <name evidence="1" type="ORF">RM51_11090</name>
</gene>
<evidence type="ECO:0000313" key="2">
    <source>
        <dbReference type="Proteomes" id="UP000031167"/>
    </source>
</evidence>
<dbReference type="RefSeq" id="WP_039369108.1">
    <property type="nucleotide sequence ID" value="NZ_JWTA01000008.1"/>
</dbReference>
<dbReference type="Proteomes" id="UP000031167">
    <property type="component" value="Unassembled WGS sequence"/>
</dbReference>
<sequence length="208" mass="24484">MNLVKKIGYIFLFIQSESFAQQNSSTSVWYFSGVSYKVSSAFSIWGHYGINNNQDIDGLYIQSFIKINKHITLNPSYLMLAFDNEGISRSENTFMHSVNFQLFIGRFLLENRNMIWNWIRKDTEDLYFYRNRNRLHSPFQAGSGHGKLYAFNEISYSFNQKKLNRNRLGIGFNYDLLKNLNIDGFYALQSDLSRNKTHYILIMLTIQL</sequence>
<dbReference type="EMBL" id="JWTA01000008">
    <property type="protein sequence ID" value="KIC62727.1"/>
    <property type="molecule type" value="Genomic_DNA"/>
</dbReference>
<dbReference type="AlphaFoldDB" id="A0A0B4D282"/>
<evidence type="ECO:0000313" key="1">
    <source>
        <dbReference type="EMBL" id="KIC62727.1"/>
    </source>
</evidence>
<protein>
    <recommendedName>
        <fullName evidence="3">Outer membrane protein beta-barrel domain-containing protein</fullName>
    </recommendedName>
</protein>
<dbReference type="InterPro" id="IPR019619">
    <property type="entry name" value="DUF2490"/>
</dbReference>
<keyword evidence="2" id="KW-1185">Reference proteome</keyword>
<evidence type="ECO:0008006" key="3">
    <source>
        <dbReference type="Google" id="ProtNLM"/>
    </source>
</evidence>
<accession>A0A0B4D282</accession>
<proteinExistence type="predicted"/>
<comment type="caution">
    <text evidence="1">The sequence shown here is derived from an EMBL/GenBank/DDBJ whole genome shotgun (WGS) entry which is preliminary data.</text>
</comment>
<dbReference type="Pfam" id="PF10677">
    <property type="entry name" value="DUF2490"/>
    <property type="match status" value="1"/>
</dbReference>
<reference evidence="1 2" key="1">
    <citation type="submission" date="2014-12" db="EMBL/GenBank/DDBJ databases">
        <title>Genome sequencing of Chryseobacterium taiwanense TPW19.</title>
        <authorList>
            <person name="Tan P.W."/>
            <person name="Chan K.-G."/>
        </authorList>
    </citation>
    <scope>NUCLEOTIDE SEQUENCE [LARGE SCALE GENOMIC DNA]</scope>
    <source>
        <strain evidence="1 2">TPW19</strain>
    </source>
</reference>
<name>A0A0B4D282_9FLAO</name>
<dbReference type="OrthoDB" id="652529at2"/>
<organism evidence="1 2">
    <name type="scientific">Chryseobacterium taiwanense</name>
    <dbReference type="NCBI Taxonomy" id="363331"/>
    <lineage>
        <taxon>Bacteria</taxon>
        <taxon>Pseudomonadati</taxon>
        <taxon>Bacteroidota</taxon>
        <taxon>Flavobacteriia</taxon>
        <taxon>Flavobacteriales</taxon>
        <taxon>Weeksellaceae</taxon>
        <taxon>Chryseobacterium group</taxon>
        <taxon>Chryseobacterium</taxon>
    </lineage>
</organism>